<dbReference type="AlphaFoldDB" id="A0AA86NCQ9"/>
<feature type="compositionally biased region" description="Low complexity" evidence="1">
    <location>
        <begin position="117"/>
        <end position="139"/>
    </location>
</feature>
<dbReference type="InterPro" id="IPR009060">
    <property type="entry name" value="UBA-like_sf"/>
</dbReference>
<proteinExistence type="predicted"/>
<reference evidence="2" key="1">
    <citation type="submission" date="2023-06" db="EMBL/GenBank/DDBJ databases">
        <authorList>
            <person name="Kurt Z."/>
        </authorList>
    </citation>
    <scope>NUCLEOTIDE SEQUENCE</scope>
</reference>
<feature type="compositionally biased region" description="Polar residues" evidence="1">
    <location>
        <begin position="755"/>
        <end position="798"/>
    </location>
</feature>
<organism evidence="2">
    <name type="scientific">Hexamita inflata</name>
    <dbReference type="NCBI Taxonomy" id="28002"/>
    <lineage>
        <taxon>Eukaryota</taxon>
        <taxon>Metamonada</taxon>
        <taxon>Diplomonadida</taxon>
        <taxon>Hexamitidae</taxon>
        <taxon>Hexamitinae</taxon>
        <taxon>Hexamita</taxon>
    </lineage>
</organism>
<gene>
    <name evidence="3" type="ORF">HINF_LOCUS47556</name>
    <name evidence="2" type="ORF">HINF_LOCUS4929</name>
</gene>
<feature type="compositionally biased region" description="Basic and acidic residues" evidence="1">
    <location>
        <begin position="99"/>
        <end position="114"/>
    </location>
</feature>
<dbReference type="Gene3D" id="1.10.8.10">
    <property type="entry name" value="DNA helicase RuvA subunit, C-terminal domain"/>
    <property type="match status" value="1"/>
</dbReference>
<feature type="compositionally biased region" description="Low complexity" evidence="1">
    <location>
        <begin position="799"/>
        <end position="823"/>
    </location>
</feature>
<evidence type="ECO:0000313" key="4">
    <source>
        <dbReference type="Proteomes" id="UP001642409"/>
    </source>
</evidence>
<dbReference type="Proteomes" id="UP001642409">
    <property type="component" value="Unassembled WGS sequence"/>
</dbReference>
<feature type="compositionally biased region" description="Polar residues" evidence="1">
    <location>
        <begin position="597"/>
        <end position="606"/>
    </location>
</feature>
<feature type="compositionally biased region" description="Low complexity" evidence="1">
    <location>
        <begin position="872"/>
        <end position="896"/>
    </location>
</feature>
<dbReference type="EMBL" id="CAXDID020000214">
    <property type="protein sequence ID" value="CAL6057535.1"/>
    <property type="molecule type" value="Genomic_DNA"/>
</dbReference>
<dbReference type="SUPFAM" id="SSF46934">
    <property type="entry name" value="UBA-like"/>
    <property type="match status" value="1"/>
</dbReference>
<feature type="region of interest" description="Disordered" evidence="1">
    <location>
        <begin position="597"/>
        <end position="620"/>
    </location>
</feature>
<protein>
    <submittedName>
        <fullName evidence="2">UBA-like superfamily</fullName>
    </submittedName>
    <submittedName>
        <fullName evidence="3">UBA-like_superfamily</fullName>
    </submittedName>
</protein>
<dbReference type="Pfam" id="PF14555">
    <property type="entry name" value="UBA_4"/>
    <property type="match status" value="1"/>
</dbReference>
<dbReference type="EMBL" id="CATOUU010000126">
    <property type="protein sequence ID" value="CAI9917284.1"/>
    <property type="molecule type" value="Genomic_DNA"/>
</dbReference>
<keyword evidence="4" id="KW-1185">Reference proteome</keyword>
<evidence type="ECO:0000313" key="3">
    <source>
        <dbReference type="EMBL" id="CAL6057535.1"/>
    </source>
</evidence>
<sequence>MNEYQKIQQFNDVTQCSVEQATRFLKQNNYNVDAAMDAFYESGEQAENAVPIEKPQPSEFAIKQMMDSTSTSREQAILYLQNSFNSVPEAINKFIDSGDEPRGQIDKQPEKPAKDIYNQNQNNYSENNNNQQNNYNNFDNVEDDNDYNTNLSQKSKSKQQTVQKENKQVKSFFTGANNQVRFQETMNVSFDIANKYINAAGGDYDKAVNQYLEDQTIMNVQTQKNKTKSKQKTKQPQQNNDDNDSIFKPVSKSKKQRHQQNSNGYNQNAQYEQNQQFNYQAYPQQDQMQYDPNIGPNYHYNDYPYDNQYYQNMYGQNQQQPPQFVNQGQFYGQGRPPLQSDQPFGQQVGSVPPQPYFDQGQYQNPQMFNAPFQQQLQNGQYHQNDQQFSQVPVNFNQNNMQNGFQVQEHTPAPPPIPFNSQNQVQPNIQLTTTNFPQNGPNQFEQVQGINFGAQNNQGFNQQFNQPQVNFQQQNTFNSAQPNVSNTQQFTPTVQNSANQQFAVGQTESNQFVNQNNAHTGQFNANETKYLPFVSSAPFNQLNSQTVQQNPAKQLTPPVLNQQFLGQNQASQIVNNQAFAQGQNQPFQANGQFTQTFLNNPANQFTDNNQQQNLQGSQQATPPFIQSHSVSQQPFVNQFENNQAPTQFNGSNQVNFTSRTTNFPQIDQTQTSQPFSGVQSTFNAQNQQPTNLFAQNANPVVNQFGQKPTLQQAQPNQFEFKPEQTPALEFKPQTGVNFGQPAKPGQIAEIIKAKENQSASSNPQGNNQNQFIPNQFAQGNTINPTNFENPTQAPNSQPTPQANQFNPQGNGQQFNPNQFQGNNFGSAAQAQNFQPNQFNPNGNQGVNFNAFESKQVPNNQSQFGQSPFDPTKQNQFAQFNQNSQNQGVNFGQNQNGFDPKFNGNTFNSQQFQQK</sequence>
<feature type="region of interest" description="Disordered" evidence="1">
    <location>
        <begin position="856"/>
        <end position="913"/>
    </location>
</feature>
<reference evidence="3 4" key="2">
    <citation type="submission" date="2024-07" db="EMBL/GenBank/DDBJ databases">
        <authorList>
            <person name="Akdeniz Z."/>
        </authorList>
    </citation>
    <scope>NUCLEOTIDE SEQUENCE [LARGE SCALE GENOMIC DNA]</scope>
</reference>
<comment type="caution">
    <text evidence="2">The sequence shown here is derived from an EMBL/GenBank/DDBJ whole genome shotgun (WGS) entry which is preliminary data.</text>
</comment>
<name>A0AA86NCQ9_9EUKA</name>
<evidence type="ECO:0000313" key="2">
    <source>
        <dbReference type="EMBL" id="CAI9917284.1"/>
    </source>
</evidence>
<feature type="compositionally biased region" description="Polar residues" evidence="1">
    <location>
        <begin position="901"/>
        <end position="913"/>
    </location>
</feature>
<evidence type="ECO:0000256" key="1">
    <source>
        <dbReference type="SAM" id="MobiDB-lite"/>
    </source>
</evidence>
<accession>A0AA86NCQ9</accession>
<dbReference type="CDD" id="cd14352">
    <property type="entry name" value="UBA_DCN1"/>
    <property type="match status" value="1"/>
</dbReference>
<feature type="region of interest" description="Disordered" evidence="1">
    <location>
        <begin position="94"/>
        <end position="164"/>
    </location>
</feature>
<feature type="region of interest" description="Disordered" evidence="1">
    <location>
        <begin position="221"/>
        <end position="263"/>
    </location>
</feature>
<feature type="compositionally biased region" description="Low complexity" evidence="1">
    <location>
        <begin position="607"/>
        <end position="618"/>
    </location>
</feature>
<feature type="region of interest" description="Disordered" evidence="1">
    <location>
        <begin position="753"/>
        <end position="823"/>
    </location>
</feature>